<gene>
    <name evidence="1" type="ORF">HNQ69_000819</name>
</gene>
<dbReference type="SUPFAM" id="SSF52540">
    <property type="entry name" value="P-loop containing nucleoside triphosphate hydrolases"/>
    <property type="match status" value="1"/>
</dbReference>
<protein>
    <submittedName>
        <fullName evidence="1">ABC-type uncharacterized transport system ATPase component</fullName>
    </submittedName>
</protein>
<organism evidence="1 2">
    <name type="scientific">Bartonella callosciuri</name>
    <dbReference type="NCBI Taxonomy" id="686223"/>
    <lineage>
        <taxon>Bacteria</taxon>
        <taxon>Pseudomonadati</taxon>
        <taxon>Pseudomonadota</taxon>
        <taxon>Alphaproteobacteria</taxon>
        <taxon>Hyphomicrobiales</taxon>
        <taxon>Bartonellaceae</taxon>
        <taxon>Bartonella</taxon>
    </lineage>
</organism>
<comment type="caution">
    <text evidence="1">The sequence shown here is derived from an EMBL/GenBank/DDBJ whole genome shotgun (WGS) entry which is preliminary data.</text>
</comment>
<dbReference type="InterPro" id="IPR027417">
    <property type="entry name" value="P-loop_NTPase"/>
</dbReference>
<reference evidence="1 2" key="1">
    <citation type="submission" date="2020-08" db="EMBL/GenBank/DDBJ databases">
        <title>Genomic Encyclopedia of Type Strains, Phase IV (KMG-IV): sequencing the most valuable type-strain genomes for metagenomic binning, comparative biology and taxonomic classification.</title>
        <authorList>
            <person name="Goeker M."/>
        </authorList>
    </citation>
    <scope>NUCLEOTIDE SEQUENCE [LARGE SCALE GENOMIC DNA]</scope>
    <source>
        <strain evidence="1 2">DSM 28538</strain>
    </source>
</reference>
<keyword evidence="2" id="KW-1185">Reference proteome</keyword>
<evidence type="ECO:0000313" key="2">
    <source>
        <dbReference type="Proteomes" id="UP000561417"/>
    </source>
</evidence>
<dbReference type="Gene3D" id="3.40.50.300">
    <property type="entry name" value="P-loop containing nucleotide triphosphate hydrolases"/>
    <property type="match status" value="1"/>
</dbReference>
<dbReference type="EMBL" id="JACHIM010000003">
    <property type="protein sequence ID" value="MBB5073693.1"/>
    <property type="molecule type" value="Genomic_DNA"/>
</dbReference>
<proteinExistence type="predicted"/>
<evidence type="ECO:0000313" key="1">
    <source>
        <dbReference type="EMBL" id="MBB5073693.1"/>
    </source>
</evidence>
<dbReference type="AlphaFoldDB" id="A0A840NUU1"/>
<name>A0A840NUU1_9HYPH</name>
<sequence length="69" mass="8135">MFLLLDEHTSALDPGMANFVLRLTEKIVEEKKLTTIMVMHSMRQVLDYGDRKIDVTWWKSDFGCVSRRM</sequence>
<dbReference type="Proteomes" id="UP000561417">
    <property type="component" value="Unassembled WGS sequence"/>
</dbReference>
<accession>A0A840NUU1</accession>